<organism evidence="2 3">
    <name type="scientific">Trichuris trichiura</name>
    <name type="common">Whipworm</name>
    <name type="synonym">Trichocephalus trichiurus</name>
    <dbReference type="NCBI Taxonomy" id="36087"/>
    <lineage>
        <taxon>Eukaryota</taxon>
        <taxon>Metazoa</taxon>
        <taxon>Ecdysozoa</taxon>
        <taxon>Nematoda</taxon>
        <taxon>Enoplea</taxon>
        <taxon>Dorylaimia</taxon>
        <taxon>Trichinellida</taxon>
        <taxon>Trichuridae</taxon>
        <taxon>Trichuris</taxon>
    </lineage>
</organism>
<feature type="compositionally biased region" description="Basic and acidic residues" evidence="1">
    <location>
        <begin position="143"/>
        <end position="152"/>
    </location>
</feature>
<proteinExistence type="predicted"/>
<feature type="region of interest" description="Disordered" evidence="1">
    <location>
        <begin position="138"/>
        <end position="159"/>
    </location>
</feature>
<reference evidence="2" key="1">
    <citation type="submission" date="2014-01" db="EMBL/GenBank/DDBJ databases">
        <authorList>
            <person name="Aslett M."/>
        </authorList>
    </citation>
    <scope>NUCLEOTIDE SEQUENCE</scope>
</reference>
<evidence type="ECO:0000313" key="2">
    <source>
        <dbReference type="EMBL" id="CDW56662.1"/>
    </source>
</evidence>
<feature type="compositionally biased region" description="Polar residues" evidence="1">
    <location>
        <begin position="86"/>
        <end position="105"/>
    </location>
</feature>
<name>A0A077Z8A5_TRITR</name>
<sequence length="159" mass="18145">MDQNDLSKKTMIGLSRKRRFIEKDPVDVVQNLSAQPPDIPDWLNFAYETYSNVEENDPNETICGKLALKKISFLLSRMEQKKCRPTNDSQVDSVSAPVRTSNASSCDSDILEGILRKEGMNALIRSFEREISRQRTKALRNATGEEKSKQSENRFQSPF</sequence>
<keyword evidence="3" id="KW-1185">Reference proteome</keyword>
<evidence type="ECO:0000313" key="3">
    <source>
        <dbReference type="Proteomes" id="UP000030665"/>
    </source>
</evidence>
<accession>A0A077Z8A5</accession>
<dbReference type="OrthoDB" id="10360546at2759"/>
<dbReference type="EMBL" id="HG806065">
    <property type="protein sequence ID" value="CDW56662.1"/>
    <property type="molecule type" value="Genomic_DNA"/>
</dbReference>
<evidence type="ECO:0000256" key="1">
    <source>
        <dbReference type="SAM" id="MobiDB-lite"/>
    </source>
</evidence>
<gene>
    <name evidence="2" type="ORF">TTRE_0000494401</name>
</gene>
<feature type="region of interest" description="Disordered" evidence="1">
    <location>
        <begin position="82"/>
        <end position="105"/>
    </location>
</feature>
<dbReference type="AlphaFoldDB" id="A0A077Z8A5"/>
<dbReference type="Proteomes" id="UP000030665">
    <property type="component" value="Unassembled WGS sequence"/>
</dbReference>
<reference evidence="2" key="2">
    <citation type="submission" date="2014-03" db="EMBL/GenBank/DDBJ databases">
        <title>The whipworm genome and dual-species transcriptomics of an intimate host-pathogen interaction.</title>
        <authorList>
            <person name="Foth B.J."/>
            <person name="Tsai I.J."/>
            <person name="Reid A.J."/>
            <person name="Bancroft A.J."/>
            <person name="Nichol S."/>
            <person name="Tracey A."/>
            <person name="Holroyd N."/>
            <person name="Cotton J.A."/>
            <person name="Stanley E.J."/>
            <person name="Zarowiecki M."/>
            <person name="Liu J.Z."/>
            <person name="Huckvale T."/>
            <person name="Cooper P.J."/>
            <person name="Grencis R.K."/>
            <person name="Berriman M."/>
        </authorList>
    </citation>
    <scope>NUCLEOTIDE SEQUENCE [LARGE SCALE GENOMIC DNA]</scope>
</reference>
<protein>
    <submittedName>
        <fullName evidence="2">Voltage-dependent calcium channel subunit alpha-2</fullName>
    </submittedName>
</protein>